<accession>A0A6G1HBP0</accession>
<name>A0A6G1HBP0_9PEZI</name>
<dbReference type="EMBL" id="ML977142">
    <property type="protein sequence ID" value="KAF1990477.1"/>
    <property type="molecule type" value="Genomic_DNA"/>
</dbReference>
<organism evidence="1 2">
    <name type="scientific">Aulographum hederae CBS 113979</name>
    <dbReference type="NCBI Taxonomy" id="1176131"/>
    <lineage>
        <taxon>Eukaryota</taxon>
        <taxon>Fungi</taxon>
        <taxon>Dikarya</taxon>
        <taxon>Ascomycota</taxon>
        <taxon>Pezizomycotina</taxon>
        <taxon>Dothideomycetes</taxon>
        <taxon>Pleosporomycetidae</taxon>
        <taxon>Aulographales</taxon>
        <taxon>Aulographaceae</taxon>
    </lineage>
</organism>
<protein>
    <submittedName>
        <fullName evidence="1">Uncharacterized protein</fullName>
    </submittedName>
</protein>
<reference evidence="1" key="1">
    <citation type="journal article" date="2020" name="Stud. Mycol.">
        <title>101 Dothideomycetes genomes: a test case for predicting lifestyles and emergence of pathogens.</title>
        <authorList>
            <person name="Haridas S."/>
            <person name="Albert R."/>
            <person name="Binder M."/>
            <person name="Bloem J."/>
            <person name="Labutti K."/>
            <person name="Salamov A."/>
            <person name="Andreopoulos B."/>
            <person name="Baker S."/>
            <person name="Barry K."/>
            <person name="Bills G."/>
            <person name="Bluhm B."/>
            <person name="Cannon C."/>
            <person name="Castanera R."/>
            <person name="Culley D."/>
            <person name="Daum C."/>
            <person name="Ezra D."/>
            <person name="Gonzalez J."/>
            <person name="Henrissat B."/>
            <person name="Kuo A."/>
            <person name="Liang C."/>
            <person name="Lipzen A."/>
            <person name="Lutzoni F."/>
            <person name="Magnuson J."/>
            <person name="Mondo S."/>
            <person name="Nolan M."/>
            <person name="Ohm R."/>
            <person name="Pangilinan J."/>
            <person name="Park H.-J."/>
            <person name="Ramirez L."/>
            <person name="Alfaro M."/>
            <person name="Sun H."/>
            <person name="Tritt A."/>
            <person name="Yoshinaga Y."/>
            <person name="Zwiers L.-H."/>
            <person name="Turgeon B."/>
            <person name="Goodwin S."/>
            <person name="Spatafora J."/>
            <person name="Crous P."/>
            <person name="Grigoriev I."/>
        </authorList>
    </citation>
    <scope>NUCLEOTIDE SEQUENCE</scope>
    <source>
        <strain evidence="1">CBS 113979</strain>
    </source>
</reference>
<dbReference type="Proteomes" id="UP000800041">
    <property type="component" value="Unassembled WGS sequence"/>
</dbReference>
<sequence length="183" mass="20771">MGSPGHMSKGMVSVASGSTPERTFSNLKIHSGLALWVHTTKFVTRFSNSLCWTFRLFDNTVANFEISHSMGQLISMYTMPEHTTRDNIGKPQRRSGLQNFIIWKASCPFSLKYLSRNQTPSARLYTILTIIEFASDTNDKYPENSLDMNENRYSIRSSCSTFVHLGFTKTILNNVCEMTEFLG</sequence>
<gene>
    <name evidence="1" type="ORF">K402DRAFT_229846</name>
</gene>
<evidence type="ECO:0000313" key="2">
    <source>
        <dbReference type="Proteomes" id="UP000800041"/>
    </source>
</evidence>
<proteinExistence type="predicted"/>
<evidence type="ECO:0000313" key="1">
    <source>
        <dbReference type="EMBL" id="KAF1990477.1"/>
    </source>
</evidence>
<dbReference type="AlphaFoldDB" id="A0A6G1HBP0"/>
<keyword evidence="2" id="KW-1185">Reference proteome</keyword>